<evidence type="ECO:0000256" key="1">
    <source>
        <dbReference type="SAM" id="MobiDB-lite"/>
    </source>
</evidence>
<gene>
    <name evidence="2" type="ORF">GCM10009810_09830</name>
</gene>
<dbReference type="PANTHER" id="PTHR48100">
    <property type="entry name" value="BROAD-SPECIFICITY PHOSPHATASE YOR283W-RELATED"/>
    <property type="match status" value="1"/>
</dbReference>
<dbReference type="SUPFAM" id="SSF53254">
    <property type="entry name" value="Phosphoglycerate mutase-like"/>
    <property type="match status" value="1"/>
</dbReference>
<dbReference type="CDD" id="cd07067">
    <property type="entry name" value="HP_PGM_like"/>
    <property type="match status" value="1"/>
</dbReference>
<proteinExistence type="predicted"/>
<feature type="compositionally biased region" description="Basic and acidic residues" evidence="1">
    <location>
        <begin position="207"/>
        <end position="216"/>
    </location>
</feature>
<dbReference type="Proteomes" id="UP001501475">
    <property type="component" value="Unassembled WGS sequence"/>
</dbReference>
<dbReference type="InterPro" id="IPR050275">
    <property type="entry name" value="PGM_Phosphatase"/>
</dbReference>
<reference evidence="3" key="1">
    <citation type="journal article" date="2019" name="Int. J. Syst. Evol. Microbiol.">
        <title>The Global Catalogue of Microorganisms (GCM) 10K type strain sequencing project: providing services to taxonomists for standard genome sequencing and annotation.</title>
        <authorList>
            <consortium name="The Broad Institute Genomics Platform"/>
            <consortium name="The Broad Institute Genome Sequencing Center for Infectious Disease"/>
            <person name="Wu L."/>
            <person name="Ma J."/>
        </authorList>
    </citation>
    <scope>NUCLEOTIDE SEQUENCE [LARGE SCALE GENOMIC DNA]</scope>
    <source>
        <strain evidence="3">JCM 15591</strain>
    </source>
</reference>
<dbReference type="InterPro" id="IPR029033">
    <property type="entry name" value="His_PPase_superfam"/>
</dbReference>
<dbReference type="Gene3D" id="3.40.50.1240">
    <property type="entry name" value="Phosphoglycerate mutase-like"/>
    <property type="match status" value="1"/>
</dbReference>
<dbReference type="PROSITE" id="PS00175">
    <property type="entry name" value="PG_MUTASE"/>
    <property type="match status" value="1"/>
</dbReference>
<accession>A0ABP4WGD4</accession>
<dbReference type="Pfam" id="PF00300">
    <property type="entry name" value="His_Phos_1"/>
    <property type="match status" value="1"/>
</dbReference>
<organism evidence="2 3">
    <name type="scientific">Nostocoides vanveenii</name>
    <dbReference type="NCBI Taxonomy" id="330835"/>
    <lineage>
        <taxon>Bacteria</taxon>
        <taxon>Bacillati</taxon>
        <taxon>Actinomycetota</taxon>
        <taxon>Actinomycetes</taxon>
        <taxon>Micrococcales</taxon>
        <taxon>Intrasporangiaceae</taxon>
        <taxon>Nostocoides</taxon>
    </lineage>
</organism>
<feature type="region of interest" description="Disordered" evidence="1">
    <location>
        <begin position="205"/>
        <end position="226"/>
    </location>
</feature>
<protein>
    <submittedName>
        <fullName evidence="2">Histidine phosphatase family protein</fullName>
    </submittedName>
</protein>
<keyword evidence="3" id="KW-1185">Reference proteome</keyword>
<dbReference type="InterPro" id="IPR013078">
    <property type="entry name" value="His_Pase_superF_clade-1"/>
</dbReference>
<dbReference type="EMBL" id="BAAAPN010000025">
    <property type="protein sequence ID" value="GAA1751563.1"/>
    <property type="molecule type" value="Genomic_DNA"/>
</dbReference>
<dbReference type="PANTHER" id="PTHR48100:SF58">
    <property type="entry name" value="PE-PGRS FAMILY PROTEIN PE_PGRS11"/>
    <property type="match status" value="1"/>
</dbReference>
<name>A0ABP4WGD4_9MICO</name>
<dbReference type="RefSeq" id="WP_324386319.1">
    <property type="nucleotide sequence ID" value="NZ_BAAAPN010000025.1"/>
</dbReference>
<dbReference type="InterPro" id="IPR001345">
    <property type="entry name" value="PG/BPGM_mutase_AS"/>
</dbReference>
<evidence type="ECO:0000313" key="2">
    <source>
        <dbReference type="EMBL" id="GAA1751563.1"/>
    </source>
</evidence>
<dbReference type="SMART" id="SM00855">
    <property type="entry name" value="PGAM"/>
    <property type="match status" value="1"/>
</dbReference>
<evidence type="ECO:0000313" key="3">
    <source>
        <dbReference type="Proteomes" id="UP001501475"/>
    </source>
</evidence>
<comment type="caution">
    <text evidence="2">The sequence shown here is derived from an EMBL/GenBank/DDBJ whole genome shotgun (WGS) entry which is preliminary data.</text>
</comment>
<sequence>MRLLLIRHGQTPSNVVGALDTARPGADLTDLGRRQAAALPAALAGEPISAVYASPLVRTQQTAAPLAAALGLSVEVIEGIEEISAGDLEMASDSTAIETYVGTVAAWVLGDLDRVIPGGSSGHDFLARYDAALTAIAAAHGPDATVAVVSHGAAIRGYALLRAGADRVAEFGTLRVHNTGLVALDGSPATGWRVALWRTEPLGGAGLDRDTGHDVTGDSALQPPSP</sequence>